<dbReference type="Proteomes" id="UP000252415">
    <property type="component" value="Unassembled WGS sequence"/>
</dbReference>
<gene>
    <name evidence="4" type="ORF">DFP97_11739</name>
</gene>
<keyword evidence="1" id="KW-0749">Sporulation</keyword>
<keyword evidence="5" id="KW-1185">Reference proteome</keyword>
<dbReference type="AlphaFoldDB" id="A0A368VQS9"/>
<evidence type="ECO:0000313" key="5">
    <source>
        <dbReference type="Proteomes" id="UP000252415"/>
    </source>
</evidence>
<evidence type="ECO:0000256" key="1">
    <source>
        <dbReference type="ARBA" id="ARBA00022969"/>
    </source>
</evidence>
<evidence type="ECO:0000313" key="4">
    <source>
        <dbReference type="EMBL" id="RCW42316.1"/>
    </source>
</evidence>
<dbReference type="OrthoDB" id="1930261at2"/>
<reference evidence="4 5" key="1">
    <citation type="submission" date="2018-07" db="EMBL/GenBank/DDBJ databases">
        <title>Genomic Encyclopedia of Type Strains, Phase III (KMG-III): the genomes of soil and plant-associated and newly described type strains.</title>
        <authorList>
            <person name="Whitman W."/>
        </authorList>
    </citation>
    <scope>NUCLEOTIDE SEQUENCE [LARGE SCALE GENOMIC DNA]</scope>
    <source>
        <strain evidence="4 5">CECT 7506</strain>
    </source>
</reference>
<dbReference type="Pfam" id="PF07875">
    <property type="entry name" value="Coat_F"/>
    <property type="match status" value="1"/>
</dbReference>
<comment type="subcellular location">
    <subcellularLocation>
        <location evidence="2">Spore coat</location>
    </subcellularLocation>
</comment>
<organism evidence="4 5">
    <name type="scientific">Paenibacillus prosopidis</name>
    <dbReference type="NCBI Taxonomy" id="630520"/>
    <lineage>
        <taxon>Bacteria</taxon>
        <taxon>Bacillati</taxon>
        <taxon>Bacillota</taxon>
        <taxon>Bacilli</taxon>
        <taxon>Bacillales</taxon>
        <taxon>Paenibacillaceae</taxon>
        <taxon>Paenibacillus</taxon>
    </lineage>
</organism>
<dbReference type="Gene3D" id="1.20.1260.10">
    <property type="match status" value="1"/>
</dbReference>
<name>A0A368VQS9_9BACL</name>
<comment type="caution">
    <text evidence="4">The sequence shown here is derived from an EMBL/GenBank/DDBJ whole genome shotgun (WGS) entry which is preliminary data.</text>
</comment>
<accession>A0A368VQS9</accession>
<dbReference type="EMBL" id="QPJD01000017">
    <property type="protein sequence ID" value="RCW42316.1"/>
    <property type="molecule type" value="Genomic_DNA"/>
</dbReference>
<protein>
    <recommendedName>
        <fullName evidence="6">Spore coat protein</fullName>
    </recommendedName>
</protein>
<proteinExistence type="inferred from homology"/>
<evidence type="ECO:0000256" key="2">
    <source>
        <dbReference type="ARBA" id="ARBA00024325"/>
    </source>
</evidence>
<dbReference type="RefSeq" id="WP_114382861.1">
    <property type="nucleotide sequence ID" value="NZ_QPJD01000017.1"/>
</dbReference>
<sequence>MNSIVKYFTGTDSMTDQVIATDMLLSAKTGIQNYAIALTETATPEIKAVLRKHLDEAITAHEQITAYMVQNGFYHPHDIREQAKIDLNNAVTALNIP</sequence>
<evidence type="ECO:0008006" key="6">
    <source>
        <dbReference type="Google" id="ProtNLM"/>
    </source>
</evidence>
<dbReference type="InterPro" id="IPR012347">
    <property type="entry name" value="Ferritin-like"/>
</dbReference>
<dbReference type="PANTHER" id="PTHR39183">
    <property type="entry name" value="SPORE COAT PROTEIN F-LIKE PROTEIN YHCQ"/>
    <property type="match status" value="1"/>
</dbReference>
<dbReference type="InterPro" id="IPR012851">
    <property type="entry name" value="Spore_coat_CotF-like"/>
</dbReference>
<dbReference type="GO" id="GO:0030435">
    <property type="term" value="P:sporulation resulting in formation of a cellular spore"/>
    <property type="evidence" value="ECO:0007669"/>
    <property type="project" value="UniProtKB-KW"/>
</dbReference>
<comment type="similarity">
    <text evidence="3">Belongs to the CotF family.</text>
</comment>
<evidence type="ECO:0000256" key="3">
    <source>
        <dbReference type="ARBA" id="ARBA00024344"/>
    </source>
</evidence>
<dbReference type="PANTHER" id="PTHR39183:SF1">
    <property type="entry name" value="SPORE COAT PROTEIN F-LIKE PROTEIN YHCQ"/>
    <property type="match status" value="1"/>
</dbReference>